<evidence type="ECO:0000313" key="2">
    <source>
        <dbReference type="EMBL" id="MBD8528192.1"/>
    </source>
</evidence>
<evidence type="ECO:0000256" key="1">
    <source>
        <dbReference type="SAM" id="SignalP"/>
    </source>
</evidence>
<dbReference type="PANTHER" id="PTHR36234:SF5">
    <property type="entry name" value="LYSYL ENDOPEPTIDASE"/>
    <property type="match status" value="1"/>
</dbReference>
<evidence type="ECO:0008006" key="4">
    <source>
        <dbReference type="Google" id="ProtNLM"/>
    </source>
</evidence>
<feature type="chain" id="PRO_5043969057" description="Lysyl endopeptidase" evidence="1">
    <location>
        <begin position="24"/>
        <end position="1198"/>
    </location>
</feature>
<dbReference type="Proteomes" id="UP000613768">
    <property type="component" value="Unassembled WGS sequence"/>
</dbReference>
<reference evidence="2 3" key="1">
    <citation type="submission" date="2020-09" db="EMBL/GenBank/DDBJ databases">
        <title>Pseudoxanthomonas sp. CAU 1598 isolated from sand of Yaerae Beach.</title>
        <authorList>
            <person name="Kim W."/>
        </authorList>
    </citation>
    <scope>NUCLEOTIDE SEQUENCE [LARGE SCALE GENOMIC DNA]</scope>
    <source>
        <strain evidence="2 3">CAU 1598</strain>
    </source>
</reference>
<gene>
    <name evidence="2" type="ORF">IFO71_20785</name>
</gene>
<sequence length="1198" mass="125107">MSKALGCWSLLSLALLYPLSGSASPDAFSKAFNHGAALSFPALDLEALSKQDEITDKIAGLPSRFAVARSVQGDTESLGQWQLLDDGRWQWRLTVKAEAAVHLNFGFDRFNLPDGAELRIVGNEGKDVLGPYTAADRLAHGQLWTPVLAGERALIELSLPAKAEPHHVDLHLQQVNQGYRGFGEVAKECKSGSCNTDVACLASTDPWNQPRRAVGAITVNGTDTCTGSLLNNTRNDGRMLFATATHCQISNNSAAAATRVYWRYESPTCRTPGSGASGTALPKPSDRTTQGLSFLAATNNPFAAAGVAGSKSDWTLLELATPPDGNDFQLYWAGWDRSPPPTTCSVPSTPESTVGLCASIHHPNVDEKRITFVQSPMTLSAIAGASGVHWRADWDQTPPILPNIQPTPSSLPPSVTEPGSSGSPLFNAQRRMIGVLSGGASFCGAGPADLNDDYGGLFHAWDGLGSANTRMRDYLDPLGGNPMTIDGLDSAAQLNVTLSSPAITTPPASGELFTLNASASGGRAPYTYRFDTDSDGLFDRVNSSGSLSLSFPAGGARFITVSVLDADQLLGGASATINVRGASISASQNGALSQVCGNNDSIIDPGEHWQVPVRVSNSGQGGFSSGHALFAKGGGSANLEGVSNSFGHRVQSEGCSYSFIDIASGANAVAALGLSDSDDGRVNNAIALGGSGITLYGQRYTQAVMSTNGYISFAASESGGDFSNSCDGAFGNGSVGPQIRPLHDDLVVRAGGGLRYRYFATCPRGAESANAGGCHVFQWTGVGQFSTGGTVGNAEFQAVVYETSGQITYQYRTTLNDGGASATIGLNDADGNDPLIARCNQAAANASSALCLYTPEALPAGSPIQVTQAVQPLGNLAAGANTTVNVPFYIAPTAGCGAAIELQHIASVDATSASANRSTVLQTSTGASCNAVTLCEPLTTGTPPPPPRRGLYFNALRPGNGVNGYFYPEFGDGSNRQLFGGLWYTANPDRSSIWYQLQGQVDFFGGQLPIVQYRNTAAPNGFATSTTEVGQAWVGVIDPDSLILAWAFNDGRVGAERIDSIGLSFAPSSNNHTQAWFNLGEPGWGNAIEGLDGTGNPAGFEFFATYIYDSSGNPRWLSGDKSTWGNGTINLLDYAMHCPGCAFIDGAFGLGKAAGNMSINYDARNSATLSTSIQLPSPLSGSWNRNQINIIPIVDPVP</sequence>
<dbReference type="Gene3D" id="2.40.10.10">
    <property type="entry name" value="Trypsin-like serine proteases"/>
    <property type="match status" value="2"/>
</dbReference>
<comment type="caution">
    <text evidence="2">The sequence shown here is derived from an EMBL/GenBank/DDBJ whole genome shotgun (WGS) entry which is preliminary data.</text>
</comment>
<dbReference type="PANTHER" id="PTHR36234">
    <property type="entry name" value="LYSYL ENDOPEPTIDASE"/>
    <property type="match status" value="1"/>
</dbReference>
<feature type="signal peptide" evidence="1">
    <location>
        <begin position="1"/>
        <end position="23"/>
    </location>
</feature>
<proteinExistence type="predicted"/>
<accession>A0AAW3ZT15</accession>
<evidence type="ECO:0000313" key="3">
    <source>
        <dbReference type="Proteomes" id="UP000613768"/>
    </source>
</evidence>
<protein>
    <recommendedName>
        <fullName evidence="4">Lysyl endopeptidase</fullName>
    </recommendedName>
</protein>
<name>A0AAW3ZT15_9GAMM</name>
<dbReference type="InterPro" id="IPR009003">
    <property type="entry name" value="Peptidase_S1_PA"/>
</dbReference>
<organism evidence="2 3">
    <name type="scientific">Pseudomarimonas arenosa</name>
    <dbReference type="NCBI Taxonomy" id="2774145"/>
    <lineage>
        <taxon>Bacteria</taxon>
        <taxon>Pseudomonadati</taxon>
        <taxon>Pseudomonadota</taxon>
        <taxon>Gammaproteobacteria</taxon>
        <taxon>Lysobacterales</taxon>
        <taxon>Lysobacteraceae</taxon>
        <taxon>Pseudomarimonas</taxon>
    </lineage>
</organism>
<keyword evidence="3" id="KW-1185">Reference proteome</keyword>
<keyword evidence="1" id="KW-0732">Signal</keyword>
<dbReference type="SUPFAM" id="SSF50494">
    <property type="entry name" value="Trypsin-like serine proteases"/>
    <property type="match status" value="1"/>
</dbReference>
<dbReference type="InterPro" id="IPR043504">
    <property type="entry name" value="Peptidase_S1_PA_chymotrypsin"/>
</dbReference>
<dbReference type="AlphaFoldDB" id="A0AAW3ZT15"/>
<dbReference type="RefSeq" id="WP_192031609.1">
    <property type="nucleotide sequence ID" value="NZ_JACYTR010000093.1"/>
</dbReference>
<dbReference type="EMBL" id="JACYTR010000093">
    <property type="protein sequence ID" value="MBD8528192.1"/>
    <property type="molecule type" value="Genomic_DNA"/>
</dbReference>